<accession>A0A1G6XSX9</accession>
<evidence type="ECO:0000313" key="3">
    <source>
        <dbReference type="Proteomes" id="UP000199060"/>
    </source>
</evidence>
<dbReference type="GO" id="GO:0006313">
    <property type="term" value="P:DNA transposition"/>
    <property type="evidence" value="ECO:0007669"/>
    <property type="project" value="InterPro"/>
</dbReference>
<dbReference type="EMBL" id="FNAC01000004">
    <property type="protein sequence ID" value="SDC69560.1"/>
    <property type="molecule type" value="Genomic_DNA"/>
</dbReference>
<dbReference type="InterPro" id="IPR036388">
    <property type="entry name" value="WH-like_DNA-bd_sf"/>
</dbReference>
<organism evidence="2 3">
    <name type="scientific">Algoriphagus faecimaris</name>
    <dbReference type="NCBI Taxonomy" id="686796"/>
    <lineage>
        <taxon>Bacteria</taxon>
        <taxon>Pseudomonadati</taxon>
        <taxon>Bacteroidota</taxon>
        <taxon>Cytophagia</taxon>
        <taxon>Cytophagales</taxon>
        <taxon>Cyclobacteriaceae</taxon>
        <taxon>Algoriphagus</taxon>
    </lineage>
</organism>
<dbReference type="STRING" id="686796.SAMN04488104_10041"/>
<dbReference type="Gene3D" id="1.10.10.10">
    <property type="entry name" value="Winged helix-like DNA-binding domain superfamily/Winged helix DNA-binding domain"/>
    <property type="match status" value="1"/>
</dbReference>
<dbReference type="SUPFAM" id="SSF48295">
    <property type="entry name" value="TrpR-like"/>
    <property type="match status" value="1"/>
</dbReference>
<sequence length="92" mass="10727">MTTRRKFTSKFKTKVVLELLKERSSLAELAQKYELAPQQLSNWKREFLNGAEEVFEKGGRNKKDPADEEKDQLLKTIGKLKVEVDFLKDALR</sequence>
<dbReference type="RefSeq" id="WP_092824204.1">
    <property type="nucleotide sequence ID" value="NZ_FNAC01000004.1"/>
</dbReference>
<dbReference type="AlphaFoldDB" id="A0A1G6XSX9"/>
<dbReference type="GO" id="GO:0043565">
    <property type="term" value="F:sequence-specific DNA binding"/>
    <property type="evidence" value="ECO:0007669"/>
    <property type="project" value="InterPro"/>
</dbReference>
<name>A0A1G6XSX9_9BACT</name>
<keyword evidence="3" id="KW-1185">Reference proteome</keyword>
<proteinExistence type="predicted"/>
<dbReference type="InterPro" id="IPR010921">
    <property type="entry name" value="Trp_repressor/repl_initiator"/>
</dbReference>
<dbReference type="GO" id="GO:0004803">
    <property type="term" value="F:transposase activity"/>
    <property type="evidence" value="ECO:0007669"/>
    <property type="project" value="InterPro"/>
</dbReference>
<dbReference type="InterPro" id="IPR002514">
    <property type="entry name" value="Transposase_8"/>
</dbReference>
<dbReference type="Proteomes" id="UP000199060">
    <property type="component" value="Unassembled WGS sequence"/>
</dbReference>
<gene>
    <name evidence="1" type="ORF">SAMN04488104_10041</name>
    <name evidence="2" type="ORF">SAMN04488104_10651</name>
</gene>
<reference evidence="3" key="2">
    <citation type="submission" date="2016-10" db="EMBL/GenBank/DDBJ databases">
        <authorList>
            <person name="Varghese N."/>
            <person name="Submissions S."/>
        </authorList>
    </citation>
    <scope>NUCLEOTIDE SEQUENCE [LARGE SCALE GENOMIC DNA]</scope>
    <source>
        <strain evidence="3">DSM 23095</strain>
    </source>
</reference>
<dbReference type="EMBL" id="FNAC01000065">
    <property type="protein sequence ID" value="SDD80497.1"/>
    <property type="molecule type" value="Genomic_DNA"/>
</dbReference>
<evidence type="ECO:0000313" key="1">
    <source>
        <dbReference type="EMBL" id="SDC69560.1"/>
    </source>
</evidence>
<dbReference type="Pfam" id="PF01527">
    <property type="entry name" value="HTH_Tnp_1"/>
    <property type="match status" value="1"/>
</dbReference>
<reference evidence="2" key="1">
    <citation type="submission" date="2016-10" db="EMBL/GenBank/DDBJ databases">
        <authorList>
            <person name="de Groot N.N."/>
        </authorList>
    </citation>
    <scope>NUCLEOTIDE SEQUENCE [LARGE SCALE GENOMIC DNA]</scope>
    <source>
        <strain evidence="2">DSM 23095</strain>
    </source>
</reference>
<evidence type="ECO:0000313" key="2">
    <source>
        <dbReference type="EMBL" id="SDD80497.1"/>
    </source>
</evidence>
<protein>
    <submittedName>
        <fullName evidence="2">Transposase</fullName>
    </submittedName>
</protein>